<evidence type="ECO:0000313" key="2">
    <source>
        <dbReference type="EMBL" id="BAS92888.1"/>
    </source>
</evidence>
<dbReference type="InParanoid" id="A0A0P0WJT4"/>
<dbReference type="PaxDb" id="39947-A0A0P0WJT4"/>
<keyword evidence="3" id="KW-1185">Reference proteome</keyword>
<protein>
    <submittedName>
        <fullName evidence="2">Os05g0225301 protein</fullName>
    </submittedName>
</protein>
<reference evidence="3" key="1">
    <citation type="journal article" date="2005" name="Nature">
        <title>The map-based sequence of the rice genome.</title>
        <authorList>
            <consortium name="International rice genome sequencing project (IRGSP)"/>
            <person name="Matsumoto T."/>
            <person name="Wu J."/>
            <person name="Kanamori H."/>
            <person name="Katayose Y."/>
            <person name="Fujisawa M."/>
            <person name="Namiki N."/>
            <person name="Mizuno H."/>
            <person name="Yamamoto K."/>
            <person name="Antonio B.A."/>
            <person name="Baba T."/>
            <person name="Sakata K."/>
            <person name="Nagamura Y."/>
            <person name="Aoki H."/>
            <person name="Arikawa K."/>
            <person name="Arita K."/>
            <person name="Bito T."/>
            <person name="Chiden Y."/>
            <person name="Fujitsuka N."/>
            <person name="Fukunaka R."/>
            <person name="Hamada M."/>
            <person name="Harada C."/>
            <person name="Hayashi A."/>
            <person name="Hijishita S."/>
            <person name="Honda M."/>
            <person name="Hosokawa S."/>
            <person name="Ichikawa Y."/>
            <person name="Idonuma A."/>
            <person name="Iijima M."/>
            <person name="Ikeda M."/>
            <person name="Ikeno M."/>
            <person name="Ito K."/>
            <person name="Ito S."/>
            <person name="Ito T."/>
            <person name="Ito Y."/>
            <person name="Ito Y."/>
            <person name="Iwabuchi A."/>
            <person name="Kamiya K."/>
            <person name="Karasawa W."/>
            <person name="Kurita K."/>
            <person name="Katagiri S."/>
            <person name="Kikuta A."/>
            <person name="Kobayashi H."/>
            <person name="Kobayashi N."/>
            <person name="Machita K."/>
            <person name="Maehara T."/>
            <person name="Masukawa M."/>
            <person name="Mizubayashi T."/>
            <person name="Mukai Y."/>
            <person name="Nagasaki H."/>
            <person name="Nagata Y."/>
            <person name="Naito S."/>
            <person name="Nakashima M."/>
            <person name="Nakama Y."/>
            <person name="Nakamichi Y."/>
            <person name="Nakamura M."/>
            <person name="Meguro A."/>
            <person name="Negishi M."/>
            <person name="Ohta I."/>
            <person name="Ohta T."/>
            <person name="Okamoto M."/>
            <person name="Ono N."/>
            <person name="Saji S."/>
            <person name="Sakaguchi M."/>
            <person name="Sakai K."/>
            <person name="Shibata M."/>
            <person name="Shimokawa T."/>
            <person name="Song J."/>
            <person name="Takazaki Y."/>
            <person name="Terasawa K."/>
            <person name="Tsugane M."/>
            <person name="Tsuji K."/>
            <person name="Ueda S."/>
            <person name="Waki K."/>
            <person name="Yamagata H."/>
            <person name="Yamamoto M."/>
            <person name="Yamamoto S."/>
            <person name="Yamane H."/>
            <person name="Yoshiki S."/>
            <person name="Yoshihara R."/>
            <person name="Yukawa K."/>
            <person name="Zhong H."/>
            <person name="Yano M."/>
            <person name="Yuan Q."/>
            <person name="Ouyang S."/>
            <person name="Liu J."/>
            <person name="Jones K.M."/>
            <person name="Gansberger K."/>
            <person name="Moffat K."/>
            <person name="Hill J."/>
            <person name="Bera J."/>
            <person name="Fadrosh D."/>
            <person name="Jin S."/>
            <person name="Johri S."/>
            <person name="Kim M."/>
            <person name="Overton L."/>
            <person name="Reardon M."/>
            <person name="Tsitrin T."/>
            <person name="Vuong H."/>
            <person name="Weaver B."/>
            <person name="Ciecko A."/>
            <person name="Tallon L."/>
            <person name="Jackson J."/>
            <person name="Pai G."/>
            <person name="Aken S.V."/>
            <person name="Utterback T."/>
            <person name="Reidmuller S."/>
            <person name="Feldblyum T."/>
            <person name="Hsiao J."/>
            <person name="Zismann V."/>
            <person name="Iobst S."/>
            <person name="de Vazeille A.R."/>
            <person name="Buell C.R."/>
            <person name="Ying K."/>
            <person name="Li Y."/>
            <person name="Lu T."/>
            <person name="Huang Y."/>
            <person name="Zhao Q."/>
            <person name="Feng Q."/>
            <person name="Zhang L."/>
            <person name="Zhu J."/>
            <person name="Weng Q."/>
            <person name="Mu J."/>
            <person name="Lu Y."/>
            <person name="Fan D."/>
            <person name="Liu Y."/>
            <person name="Guan J."/>
            <person name="Zhang Y."/>
            <person name="Yu S."/>
            <person name="Liu X."/>
            <person name="Zhang Y."/>
            <person name="Hong G."/>
            <person name="Han B."/>
            <person name="Choisne N."/>
            <person name="Demange N."/>
            <person name="Orjeda G."/>
            <person name="Samain S."/>
            <person name="Cattolico L."/>
            <person name="Pelletier E."/>
            <person name="Couloux A."/>
            <person name="Segurens B."/>
            <person name="Wincker P."/>
            <person name="D'Hont A."/>
            <person name="Scarpelli C."/>
            <person name="Weissenbach J."/>
            <person name="Salanoubat M."/>
            <person name="Quetier F."/>
            <person name="Yu Y."/>
            <person name="Kim H.R."/>
            <person name="Rambo T."/>
            <person name="Currie J."/>
            <person name="Collura K."/>
            <person name="Luo M."/>
            <person name="Yang T."/>
            <person name="Ammiraju J.S.S."/>
            <person name="Engler F."/>
            <person name="Soderlund C."/>
            <person name="Wing R.A."/>
            <person name="Palmer L.E."/>
            <person name="de la Bastide M."/>
            <person name="Spiegel L."/>
            <person name="Nascimento L."/>
            <person name="Zutavern T."/>
            <person name="O'Shaughnessy A."/>
            <person name="Dike S."/>
            <person name="Dedhia N."/>
            <person name="Preston R."/>
            <person name="Balija V."/>
            <person name="McCombie W.R."/>
            <person name="Chow T."/>
            <person name="Chen H."/>
            <person name="Chung M."/>
            <person name="Chen C."/>
            <person name="Shaw J."/>
            <person name="Wu H."/>
            <person name="Hsiao K."/>
            <person name="Chao Y."/>
            <person name="Chu M."/>
            <person name="Cheng C."/>
            <person name="Hour A."/>
            <person name="Lee P."/>
            <person name="Lin S."/>
            <person name="Lin Y."/>
            <person name="Liou J."/>
            <person name="Liu S."/>
            <person name="Hsing Y."/>
            <person name="Raghuvanshi S."/>
            <person name="Mohanty A."/>
            <person name="Bharti A.K."/>
            <person name="Gaur A."/>
            <person name="Gupta V."/>
            <person name="Kumar D."/>
            <person name="Ravi V."/>
            <person name="Vij S."/>
            <person name="Kapur A."/>
            <person name="Khurana P."/>
            <person name="Khurana P."/>
            <person name="Khurana J.P."/>
            <person name="Tyagi A.K."/>
            <person name="Gaikwad K."/>
            <person name="Singh A."/>
            <person name="Dalal V."/>
            <person name="Srivastava S."/>
            <person name="Dixit A."/>
            <person name="Pal A.K."/>
            <person name="Ghazi I.A."/>
            <person name="Yadav M."/>
            <person name="Pandit A."/>
            <person name="Bhargava A."/>
            <person name="Sureshbabu K."/>
            <person name="Batra K."/>
            <person name="Sharma T.R."/>
            <person name="Mohapatra T."/>
            <person name="Singh N.K."/>
            <person name="Messing J."/>
            <person name="Nelson A.B."/>
            <person name="Fuks G."/>
            <person name="Kavchok S."/>
            <person name="Keizer G."/>
            <person name="Linton E."/>
            <person name="Llaca V."/>
            <person name="Song R."/>
            <person name="Tanyolac B."/>
            <person name="Young S."/>
            <person name="Ho-Il K."/>
            <person name="Hahn J.H."/>
            <person name="Sangsakoo G."/>
            <person name="Vanavichit A."/>
            <person name="de Mattos Luiz.A.T."/>
            <person name="Zimmer P.D."/>
            <person name="Malone G."/>
            <person name="Dellagostin O."/>
            <person name="de Oliveira A.C."/>
            <person name="Bevan M."/>
            <person name="Bancroft I."/>
            <person name="Minx P."/>
            <person name="Cordum H."/>
            <person name="Wilson R."/>
            <person name="Cheng Z."/>
            <person name="Jin W."/>
            <person name="Jiang J."/>
            <person name="Leong S.A."/>
            <person name="Iwama H."/>
            <person name="Gojobori T."/>
            <person name="Itoh T."/>
            <person name="Niimura Y."/>
            <person name="Fujii Y."/>
            <person name="Habara T."/>
            <person name="Sakai H."/>
            <person name="Sato Y."/>
            <person name="Wilson G."/>
            <person name="Kumar K."/>
            <person name="McCouch S."/>
            <person name="Juretic N."/>
            <person name="Hoen D."/>
            <person name="Wright S."/>
            <person name="Bruskiewich R."/>
            <person name="Bureau T."/>
            <person name="Miyao A."/>
            <person name="Hirochika H."/>
            <person name="Nishikawa T."/>
            <person name="Kadowaki K."/>
            <person name="Sugiura M."/>
            <person name="Burr B."/>
            <person name="Sasaki T."/>
        </authorList>
    </citation>
    <scope>NUCLEOTIDE SEQUENCE [LARGE SCALE GENOMIC DNA]</scope>
    <source>
        <strain evidence="3">cv. Nipponbare</strain>
    </source>
</reference>
<organism evidence="2 3">
    <name type="scientific">Oryza sativa subsp. japonica</name>
    <name type="common">Rice</name>
    <dbReference type="NCBI Taxonomy" id="39947"/>
    <lineage>
        <taxon>Eukaryota</taxon>
        <taxon>Viridiplantae</taxon>
        <taxon>Streptophyta</taxon>
        <taxon>Embryophyta</taxon>
        <taxon>Tracheophyta</taxon>
        <taxon>Spermatophyta</taxon>
        <taxon>Magnoliopsida</taxon>
        <taxon>Liliopsida</taxon>
        <taxon>Poales</taxon>
        <taxon>Poaceae</taxon>
        <taxon>BOP clade</taxon>
        <taxon>Oryzoideae</taxon>
        <taxon>Oryzeae</taxon>
        <taxon>Oryzinae</taxon>
        <taxon>Oryza</taxon>
        <taxon>Oryza sativa</taxon>
    </lineage>
</organism>
<name>A0A0P0WJT4_ORYSJ</name>
<proteinExistence type="predicted"/>
<feature type="compositionally biased region" description="Pro residues" evidence="1">
    <location>
        <begin position="38"/>
        <end position="51"/>
    </location>
</feature>
<gene>
    <name evidence="2" type="ordered locus">Os05g0225301</name>
    <name evidence="2" type="ORF">OSNPB_050225301</name>
</gene>
<feature type="region of interest" description="Disordered" evidence="1">
    <location>
        <begin position="1"/>
        <end position="73"/>
    </location>
</feature>
<evidence type="ECO:0000256" key="1">
    <source>
        <dbReference type="SAM" id="MobiDB-lite"/>
    </source>
</evidence>
<dbReference type="Proteomes" id="UP000059680">
    <property type="component" value="Chromosome 5"/>
</dbReference>
<feature type="compositionally biased region" description="Low complexity" evidence="1">
    <location>
        <begin position="54"/>
        <end position="73"/>
    </location>
</feature>
<accession>A0A0P0WJT4</accession>
<evidence type="ECO:0000313" key="3">
    <source>
        <dbReference type="Proteomes" id="UP000059680"/>
    </source>
</evidence>
<feature type="compositionally biased region" description="Pro residues" evidence="1">
    <location>
        <begin position="14"/>
        <end position="25"/>
    </location>
</feature>
<dbReference type="AlphaFoldDB" id="A0A0P0WJT4"/>
<dbReference type="EMBL" id="AP014961">
    <property type="protein sequence ID" value="BAS92888.1"/>
    <property type="molecule type" value="Genomic_DNA"/>
</dbReference>
<sequence length="94" mass="9852">MVAVVRGKAIVAPPSLPPPPSPPFRCHPQLRMGKAARPAPPATLPSQPRRPPYSVSSCTTSSRRSSLLPATASTSPLLPPIVADFAKLIHGARD</sequence>
<reference evidence="2 3" key="3">
    <citation type="journal article" date="2013" name="Rice">
        <title>Improvement of the Oryza sativa Nipponbare reference genome using next generation sequence and optical map data.</title>
        <authorList>
            <person name="Kawahara Y."/>
            <person name="de la Bastide M."/>
            <person name="Hamilton J.P."/>
            <person name="Kanamori H."/>
            <person name="McCombie W.R."/>
            <person name="Ouyang S."/>
            <person name="Schwartz D.C."/>
            <person name="Tanaka T."/>
            <person name="Wu J."/>
            <person name="Zhou S."/>
            <person name="Childs K.L."/>
            <person name="Davidson R.M."/>
            <person name="Lin H."/>
            <person name="Quesada-Ocampo L."/>
            <person name="Vaillancourt B."/>
            <person name="Sakai H."/>
            <person name="Lee S.S."/>
            <person name="Kim J."/>
            <person name="Numa H."/>
            <person name="Itoh T."/>
            <person name="Buell C.R."/>
            <person name="Matsumoto T."/>
        </authorList>
    </citation>
    <scope>NUCLEOTIDE SEQUENCE [LARGE SCALE GENOMIC DNA]</scope>
    <source>
        <strain evidence="3">cv. Nipponbare</strain>
    </source>
</reference>
<reference evidence="2 3" key="2">
    <citation type="journal article" date="2013" name="Plant Cell Physiol.">
        <title>Rice Annotation Project Database (RAP-DB): an integrative and interactive database for rice genomics.</title>
        <authorList>
            <person name="Sakai H."/>
            <person name="Lee S.S."/>
            <person name="Tanaka T."/>
            <person name="Numa H."/>
            <person name="Kim J."/>
            <person name="Kawahara Y."/>
            <person name="Wakimoto H."/>
            <person name="Yang C.C."/>
            <person name="Iwamoto M."/>
            <person name="Abe T."/>
            <person name="Yamada Y."/>
            <person name="Muto A."/>
            <person name="Inokuchi H."/>
            <person name="Ikemura T."/>
            <person name="Matsumoto T."/>
            <person name="Sasaki T."/>
            <person name="Itoh T."/>
        </authorList>
    </citation>
    <scope>NUCLEOTIDE SEQUENCE [LARGE SCALE GENOMIC DNA]</scope>
    <source>
        <strain evidence="3">cv. Nipponbare</strain>
    </source>
</reference>